<evidence type="ECO:0000256" key="1">
    <source>
        <dbReference type="SAM" id="Phobius"/>
    </source>
</evidence>
<keyword evidence="3" id="KW-1185">Reference proteome</keyword>
<protein>
    <submittedName>
        <fullName evidence="2">Uncharacterized protein</fullName>
    </submittedName>
</protein>
<proteinExistence type="predicted"/>
<feature type="transmembrane region" description="Helical" evidence="1">
    <location>
        <begin position="128"/>
        <end position="145"/>
    </location>
</feature>
<sequence length="192" mass="21789">MDCPTCALQYTTCAYTKSTIILKRALALHPPRTPSCSGSPPGEPLRLSANHTQFRKRFHNVPLVTGGFIKYHWYCFRYWSTAKPHRVGTKWLNKSMLKLSCRLMNARGIIEMSSVQHNHALSFKRNTASFPVVILFLFLLSILQVRSCKFDDLLSSVCKFLGILGQTDLHRCATGLTCNSVVAFSTRVNFEW</sequence>
<dbReference type="EnsemblProtists" id="HpaT805587">
    <property type="protein sequence ID" value="HpaP805587"/>
    <property type="gene ID" value="HpaG805587"/>
</dbReference>
<dbReference type="InParanoid" id="M4BGR2"/>
<reference evidence="2" key="2">
    <citation type="submission" date="2015-06" db="UniProtKB">
        <authorList>
            <consortium name="EnsemblProtists"/>
        </authorList>
    </citation>
    <scope>IDENTIFICATION</scope>
    <source>
        <strain evidence="2">Emoy2</strain>
    </source>
</reference>
<organism evidence="2 3">
    <name type="scientific">Hyaloperonospora arabidopsidis (strain Emoy2)</name>
    <name type="common">Downy mildew agent</name>
    <name type="synonym">Peronospora arabidopsidis</name>
    <dbReference type="NCBI Taxonomy" id="559515"/>
    <lineage>
        <taxon>Eukaryota</taxon>
        <taxon>Sar</taxon>
        <taxon>Stramenopiles</taxon>
        <taxon>Oomycota</taxon>
        <taxon>Peronosporomycetes</taxon>
        <taxon>Peronosporales</taxon>
        <taxon>Peronosporaceae</taxon>
        <taxon>Hyaloperonospora</taxon>
    </lineage>
</organism>
<reference evidence="3" key="1">
    <citation type="journal article" date="2010" name="Science">
        <title>Signatures of adaptation to obligate biotrophy in the Hyaloperonospora arabidopsidis genome.</title>
        <authorList>
            <person name="Baxter L."/>
            <person name="Tripathy S."/>
            <person name="Ishaque N."/>
            <person name="Boot N."/>
            <person name="Cabral A."/>
            <person name="Kemen E."/>
            <person name="Thines M."/>
            <person name="Ah-Fong A."/>
            <person name="Anderson R."/>
            <person name="Badejoko W."/>
            <person name="Bittner-Eddy P."/>
            <person name="Boore J.L."/>
            <person name="Chibucos M.C."/>
            <person name="Coates M."/>
            <person name="Dehal P."/>
            <person name="Delehaunty K."/>
            <person name="Dong S."/>
            <person name="Downton P."/>
            <person name="Dumas B."/>
            <person name="Fabro G."/>
            <person name="Fronick C."/>
            <person name="Fuerstenberg S.I."/>
            <person name="Fulton L."/>
            <person name="Gaulin E."/>
            <person name="Govers F."/>
            <person name="Hughes L."/>
            <person name="Humphray S."/>
            <person name="Jiang R.H."/>
            <person name="Judelson H."/>
            <person name="Kamoun S."/>
            <person name="Kyung K."/>
            <person name="Meijer H."/>
            <person name="Minx P."/>
            <person name="Morris P."/>
            <person name="Nelson J."/>
            <person name="Phuntumart V."/>
            <person name="Qutob D."/>
            <person name="Rehmany A."/>
            <person name="Rougon-Cardoso A."/>
            <person name="Ryden P."/>
            <person name="Torto-Alalibo T."/>
            <person name="Studholme D."/>
            <person name="Wang Y."/>
            <person name="Win J."/>
            <person name="Wood J."/>
            <person name="Clifton S.W."/>
            <person name="Rogers J."/>
            <person name="Van den Ackerveken G."/>
            <person name="Jones J.D."/>
            <person name="McDowell J.M."/>
            <person name="Beynon J."/>
            <person name="Tyler B.M."/>
        </authorList>
    </citation>
    <scope>NUCLEOTIDE SEQUENCE [LARGE SCALE GENOMIC DNA]</scope>
    <source>
        <strain evidence="3">Emoy2</strain>
    </source>
</reference>
<keyword evidence="1" id="KW-0472">Membrane</keyword>
<dbReference type="Proteomes" id="UP000011713">
    <property type="component" value="Unassembled WGS sequence"/>
</dbReference>
<evidence type="ECO:0000313" key="3">
    <source>
        <dbReference type="Proteomes" id="UP000011713"/>
    </source>
</evidence>
<evidence type="ECO:0000313" key="2">
    <source>
        <dbReference type="EnsemblProtists" id="HpaP805587"/>
    </source>
</evidence>
<dbReference type="AlphaFoldDB" id="M4BGR2"/>
<dbReference type="EMBL" id="JH598238">
    <property type="status" value="NOT_ANNOTATED_CDS"/>
    <property type="molecule type" value="Genomic_DNA"/>
</dbReference>
<name>M4BGR2_HYAAE</name>
<dbReference type="VEuPathDB" id="FungiDB:HpaG805587"/>
<keyword evidence="1" id="KW-1133">Transmembrane helix</keyword>
<keyword evidence="1" id="KW-0812">Transmembrane</keyword>
<dbReference type="HOGENOM" id="CLU_1417629_0_0_1"/>
<accession>M4BGR2</accession>